<dbReference type="Proteomes" id="UP000243547">
    <property type="component" value="Unassembled WGS sequence"/>
</dbReference>
<reference evidence="3" key="1">
    <citation type="submission" date="2016-11" db="EMBL/GenBank/DDBJ databases">
        <authorList>
            <person name="Varghese N."/>
            <person name="Submissions S."/>
        </authorList>
    </citation>
    <scope>NUCLEOTIDE SEQUENCE [LARGE SCALE GENOMIC DNA]</scope>
    <source>
        <strain evidence="3">DSM 14826</strain>
    </source>
</reference>
<dbReference type="PANTHER" id="PTHR37308">
    <property type="entry name" value="INTEGRAL MEMBRANE PROTEIN"/>
    <property type="match status" value="1"/>
</dbReference>
<dbReference type="PANTHER" id="PTHR37308:SF1">
    <property type="entry name" value="POLYPRENYL-PHOSPHATE TRANSPORTER"/>
    <property type="match status" value="1"/>
</dbReference>
<keyword evidence="3" id="KW-1185">Reference proteome</keyword>
<organism evidence="2 3">
    <name type="scientific">Anaerobranca californiensis DSM 14826</name>
    <dbReference type="NCBI Taxonomy" id="1120989"/>
    <lineage>
        <taxon>Bacteria</taxon>
        <taxon>Bacillati</taxon>
        <taxon>Bacillota</taxon>
        <taxon>Clostridia</taxon>
        <taxon>Eubacteriales</taxon>
        <taxon>Proteinivoracaceae</taxon>
        <taxon>Anaerobranca</taxon>
    </lineage>
</organism>
<dbReference type="Pfam" id="PF04018">
    <property type="entry name" value="VCA0040-like"/>
    <property type="match status" value="1"/>
</dbReference>
<dbReference type="InterPro" id="IPR007163">
    <property type="entry name" value="VCA0040-like"/>
</dbReference>
<evidence type="ECO:0000313" key="3">
    <source>
        <dbReference type="Proteomes" id="UP000243547"/>
    </source>
</evidence>
<dbReference type="RefSeq" id="WP_200779414.1">
    <property type="nucleotide sequence ID" value="NZ_FRAI01000007.1"/>
</dbReference>
<feature type="transmembrane region" description="Helical" evidence="1">
    <location>
        <begin position="139"/>
        <end position="170"/>
    </location>
</feature>
<evidence type="ECO:0000256" key="1">
    <source>
        <dbReference type="SAM" id="Phobius"/>
    </source>
</evidence>
<keyword evidence="1" id="KW-0812">Transmembrane</keyword>
<name>A0A1M6MNU0_9FIRM</name>
<feature type="transmembrane region" description="Helical" evidence="1">
    <location>
        <begin position="12"/>
        <end position="40"/>
    </location>
</feature>
<sequence length="266" mass="29086">MTINTMKKWFSIFLRGIPIGLSLTLPGVSGGTVALILGLYDRIILGIKTLNVKFLLPILLGSLIGIWAGSGFITFLLEQHHNITVSFLLGLVLFSTKVTLGEVKIYNLHSVLILLIFLVLGLFLWNYSVEEISGNSPSYIQLLIAGFVSSVAMILPGISGATLLIILGLYGGVLEAVKEFNFLVLFFYGLGALAGLFSFSWVLSYLLKNHRSLTMMSLTGLILASTRAVIPKKLGILEFLAFLLGALLILILSNDKFKKHVRKLTN</sequence>
<dbReference type="AlphaFoldDB" id="A0A1M6MNU0"/>
<keyword evidence="1" id="KW-1133">Transmembrane helix</keyword>
<dbReference type="STRING" id="1120989.SAMN02745227_00863"/>
<feature type="transmembrane region" description="Helical" evidence="1">
    <location>
        <begin position="236"/>
        <end position="253"/>
    </location>
</feature>
<accession>A0A1M6MNU0</accession>
<dbReference type="EMBL" id="FRAI01000007">
    <property type="protein sequence ID" value="SHJ85112.1"/>
    <property type="molecule type" value="Genomic_DNA"/>
</dbReference>
<evidence type="ECO:0000313" key="2">
    <source>
        <dbReference type="EMBL" id="SHJ85112.1"/>
    </source>
</evidence>
<protein>
    <submittedName>
        <fullName evidence="2">Putative membrane protein</fullName>
    </submittedName>
</protein>
<keyword evidence="1" id="KW-0472">Membrane</keyword>
<feature type="transmembrane region" description="Helical" evidence="1">
    <location>
        <begin position="182"/>
        <end position="206"/>
    </location>
</feature>
<feature type="transmembrane region" description="Helical" evidence="1">
    <location>
        <begin position="213"/>
        <end position="230"/>
    </location>
</feature>
<feature type="transmembrane region" description="Helical" evidence="1">
    <location>
        <begin position="83"/>
        <end position="100"/>
    </location>
</feature>
<feature type="transmembrane region" description="Helical" evidence="1">
    <location>
        <begin position="52"/>
        <end position="76"/>
    </location>
</feature>
<feature type="transmembrane region" description="Helical" evidence="1">
    <location>
        <begin position="106"/>
        <end position="127"/>
    </location>
</feature>
<gene>
    <name evidence="2" type="ORF">SAMN02745227_00863</name>
</gene>
<proteinExistence type="predicted"/>